<sequence>MRFNLDSLSLEQKLFAAILAIGLAARLFCLFVLPDAALSDSLYHLGITRQLVEAGTLPLDDPALHVPLYYIATALPFMALPVPFTLASAKLFPLAFSGLQLFLAFVLLRRIFPKNYLPGLAFVAVHPLLVIFGAVNYVETFASIFVLLCFYIYWRFAQTGERIFLYAMPFAIAAAALSKLSATILVPAFFLAFLYELLKGKHASGQGKQERVKGIALFVALTALLIIPWFAFSFANGTGFFASQQDLEIAASSPAVAGLSPESLLMLPAGFNESFWFFLSRSIGSVSLPFSPSAAFLLFSVVTGPVLILVFYGLTKGLASRERHSIVLLLCFALMAVLLAARGTKFIHSRLMVPAIPLFGIAVSNAFVHLRNVNWRRLLLFLFLLTALYSLAFSCFYSMHFAQDNSRHLPLYEFIKGLPQNSVVAVHPNKARQVEFIAGRAAFPYKAAFSEMDSSQLYAELNALGITHVAATCYKNPWGMQAIDEMLTLELLGQVYADECSTVYMVK</sequence>
<evidence type="ECO:0000256" key="2">
    <source>
        <dbReference type="ARBA" id="ARBA00022475"/>
    </source>
</evidence>
<feature type="transmembrane region" description="Helical" evidence="8">
    <location>
        <begin position="63"/>
        <end position="84"/>
    </location>
</feature>
<dbReference type="GO" id="GO:0016763">
    <property type="term" value="F:pentosyltransferase activity"/>
    <property type="evidence" value="ECO:0007669"/>
    <property type="project" value="TreeGrafter"/>
</dbReference>
<feature type="transmembrane region" description="Helical" evidence="8">
    <location>
        <begin position="350"/>
        <end position="368"/>
    </location>
</feature>
<name>A0A939C8K9_9ARCH</name>
<proteinExistence type="predicted"/>
<feature type="transmembrane region" description="Helical" evidence="8">
    <location>
        <begin position="380"/>
        <end position="399"/>
    </location>
</feature>
<evidence type="ECO:0000256" key="1">
    <source>
        <dbReference type="ARBA" id="ARBA00004651"/>
    </source>
</evidence>
<gene>
    <name evidence="9" type="ORF">JW744_01060</name>
</gene>
<reference evidence="9" key="1">
    <citation type="submission" date="2021-01" db="EMBL/GenBank/DDBJ databases">
        <title>Active Sulfur Cycling in an Early Earth Analoge.</title>
        <authorList>
            <person name="Hahn C.R."/>
            <person name="Youssef N.H."/>
            <person name="Elshahed M."/>
        </authorList>
    </citation>
    <scope>NUCLEOTIDE SEQUENCE</scope>
    <source>
        <strain evidence="9">Zod_Metabat.1151</strain>
    </source>
</reference>
<feature type="transmembrane region" description="Helical" evidence="8">
    <location>
        <begin position="326"/>
        <end position="344"/>
    </location>
</feature>
<dbReference type="Proteomes" id="UP000809243">
    <property type="component" value="Unassembled WGS sequence"/>
</dbReference>
<dbReference type="AlphaFoldDB" id="A0A939C8K9"/>
<keyword evidence="6 8" id="KW-1133">Transmembrane helix</keyword>
<keyword evidence="3" id="KW-0328">Glycosyltransferase</keyword>
<evidence type="ECO:0000256" key="3">
    <source>
        <dbReference type="ARBA" id="ARBA00022676"/>
    </source>
</evidence>
<keyword evidence="2" id="KW-1003">Cell membrane</keyword>
<feature type="transmembrane region" description="Helical" evidence="8">
    <location>
        <begin position="163"/>
        <end position="194"/>
    </location>
</feature>
<evidence type="ECO:0000256" key="5">
    <source>
        <dbReference type="ARBA" id="ARBA00022692"/>
    </source>
</evidence>
<dbReference type="GO" id="GO:0005886">
    <property type="term" value="C:plasma membrane"/>
    <property type="evidence" value="ECO:0007669"/>
    <property type="project" value="UniProtKB-SubCell"/>
</dbReference>
<keyword evidence="7 8" id="KW-0472">Membrane</keyword>
<evidence type="ECO:0000256" key="4">
    <source>
        <dbReference type="ARBA" id="ARBA00022679"/>
    </source>
</evidence>
<feature type="transmembrane region" description="Helical" evidence="8">
    <location>
        <begin position="91"/>
        <end position="111"/>
    </location>
</feature>
<dbReference type="GO" id="GO:0008610">
    <property type="term" value="P:lipid biosynthetic process"/>
    <property type="evidence" value="ECO:0007669"/>
    <property type="project" value="UniProtKB-ARBA"/>
</dbReference>
<feature type="transmembrane region" description="Helical" evidence="8">
    <location>
        <begin position="215"/>
        <end position="235"/>
    </location>
</feature>
<evidence type="ECO:0000256" key="6">
    <source>
        <dbReference type="ARBA" id="ARBA00022989"/>
    </source>
</evidence>
<protein>
    <recommendedName>
        <fullName evidence="11">Glycosyltransferase RgtA/B/C/D-like domain-containing protein</fullName>
    </recommendedName>
</protein>
<accession>A0A939C8K9</accession>
<dbReference type="InterPro" id="IPR050297">
    <property type="entry name" value="LipidA_mod_glycosyltrf_83"/>
</dbReference>
<evidence type="ECO:0000313" key="9">
    <source>
        <dbReference type="EMBL" id="MBN2067037.1"/>
    </source>
</evidence>
<comment type="caution">
    <text evidence="9">The sequence shown here is derived from an EMBL/GenBank/DDBJ whole genome shotgun (WGS) entry which is preliminary data.</text>
</comment>
<feature type="transmembrane region" description="Helical" evidence="8">
    <location>
        <begin position="294"/>
        <end position="314"/>
    </location>
</feature>
<evidence type="ECO:0000256" key="7">
    <source>
        <dbReference type="ARBA" id="ARBA00023136"/>
    </source>
</evidence>
<evidence type="ECO:0000256" key="8">
    <source>
        <dbReference type="SAM" id="Phobius"/>
    </source>
</evidence>
<organism evidence="9 10">
    <name type="scientific">Candidatus Iainarchaeum sp</name>
    <dbReference type="NCBI Taxonomy" id="3101447"/>
    <lineage>
        <taxon>Archaea</taxon>
        <taxon>Candidatus Iainarchaeota</taxon>
        <taxon>Candidatus Iainarchaeia</taxon>
        <taxon>Candidatus Iainarchaeales</taxon>
        <taxon>Candidatus Iainarchaeaceae</taxon>
        <taxon>Candidatus Iainarchaeum</taxon>
    </lineage>
</organism>
<keyword evidence="4" id="KW-0808">Transferase</keyword>
<evidence type="ECO:0008006" key="11">
    <source>
        <dbReference type="Google" id="ProtNLM"/>
    </source>
</evidence>
<evidence type="ECO:0000313" key="10">
    <source>
        <dbReference type="Proteomes" id="UP000809243"/>
    </source>
</evidence>
<dbReference type="PANTHER" id="PTHR33908">
    <property type="entry name" value="MANNOSYLTRANSFERASE YKCB-RELATED"/>
    <property type="match status" value="1"/>
</dbReference>
<dbReference type="EMBL" id="JAFGDB010000017">
    <property type="protein sequence ID" value="MBN2067037.1"/>
    <property type="molecule type" value="Genomic_DNA"/>
</dbReference>
<keyword evidence="5 8" id="KW-0812">Transmembrane</keyword>
<dbReference type="PANTHER" id="PTHR33908:SF11">
    <property type="entry name" value="MEMBRANE PROTEIN"/>
    <property type="match status" value="1"/>
</dbReference>
<comment type="subcellular location">
    <subcellularLocation>
        <location evidence="1">Cell membrane</location>
        <topology evidence="1">Multi-pass membrane protein</topology>
    </subcellularLocation>
</comment>